<gene>
    <name evidence="9" type="primary">uxuA</name>
    <name evidence="10" type="ORF">EV667_4164</name>
</gene>
<evidence type="ECO:0000313" key="10">
    <source>
        <dbReference type="EMBL" id="TCK19711.1"/>
    </source>
</evidence>
<dbReference type="GO" id="GO:0042840">
    <property type="term" value="P:D-glucuronate catabolic process"/>
    <property type="evidence" value="ECO:0007669"/>
    <property type="project" value="TreeGrafter"/>
</dbReference>
<dbReference type="GO" id="GO:0008927">
    <property type="term" value="F:mannonate dehydratase activity"/>
    <property type="evidence" value="ECO:0007669"/>
    <property type="project" value="UniProtKB-UniRule"/>
</dbReference>
<sequence length="404" mass="43800">MRQGWRWFGPSDPVTLDHARQAGATDIVSALHQVPPGVAWARDEVEARRAIIEDDSGNRAPLRWSVVESIPVADEIKREGAGARAALDAWIASLEAVAAVGPRVICYNFMPVLDWTRTDLDWPLANGATALRFDQHRFAAFDLYVLKRRGAAAEYDEAQQAAARKVADALSDDDVATLIRTVLAGLPGGTTKGLSLEEFGEYLEAYAAIDAARLRANLIAFLEIVAPVAQALGVKLTIHPDDPPRPLFGLPRVASTAADFAALFAAVPSPANGLCFCTGSLGVRADNDLAVIAERFADRIHFTHLRATRRDADHLGFQEADHLDGDVDMPAVLAVLMTENRRRSESEKIVLRPDHGHRMLADLATDEVCNPGYTAAGRMKGLAELRGIMRVLDRLPDAGLAALR</sequence>
<evidence type="ECO:0000256" key="6">
    <source>
        <dbReference type="ARBA" id="ARBA00023004"/>
    </source>
</evidence>
<dbReference type="UniPathway" id="UPA00246"/>
<evidence type="ECO:0000256" key="7">
    <source>
        <dbReference type="ARBA" id="ARBA00023211"/>
    </source>
</evidence>
<dbReference type="EMBL" id="SMFY01000005">
    <property type="protein sequence ID" value="TCK19711.1"/>
    <property type="molecule type" value="Genomic_DNA"/>
</dbReference>
<keyword evidence="7 9" id="KW-0464">Manganese</keyword>
<dbReference type="SUPFAM" id="SSF51658">
    <property type="entry name" value="Xylose isomerase-like"/>
    <property type="match status" value="1"/>
</dbReference>
<dbReference type="Proteomes" id="UP000295030">
    <property type="component" value="Unassembled WGS sequence"/>
</dbReference>
<dbReference type="Gene3D" id="3.20.20.150">
    <property type="entry name" value="Divalent-metal-dependent TIM barrel enzymes"/>
    <property type="match status" value="1"/>
</dbReference>
<dbReference type="InterPro" id="IPR036237">
    <property type="entry name" value="Xyl_isomerase-like_sf"/>
</dbReference>
<evidence type="ECO:0000256" key="8">
    <source>
        <dbReference type="ARBA" id="ARBA00023239"/>
    </source>
</evidence>
<evidence type="ECO:0000313" key="11">
    <source>
        <dbReference type="Proteomes" id="UP000295030"/>
    </source>
</evidence>
<comment type="cofactor">
    <cofactor evidence="9">
        <name>Fe(2+)</name>
        <dbReference type="ChEBI" id="CHEBI:29033"/>
    </cofactor>
    <cofactor evidence="9">
        <name>Mn(2+)</name>
        <dbReference type="ChEBI" id="CHEBI:29035"/>
    </cofactor>
</comment>
<dbReference type="OrthoDB" id="9780250at2"/>
<keyword evidence="6 9" id="KW-0408">Iron</keyword>
<keyword evidence="8 9" id="KW-0456">Lyase</keyword>
<evidence type="ECO:0000256" key="3">
    <source>
        <dbReference type="ARBA" id="ARBA00004892"/>
    </source>
</evidence>
<dbReference type="RefSeq" id="WP_131837213.1">
    <property type="nucleotide sequence ID" value="NZ_SMFY01000005.1"/>
</dbReference>
<comment type="similarity">
    <text evidence="4 9">Belongs to the mannonate dehydratase family.</text>
</comment>
<dbReference type="EC" id="4.2.1.8" evidence="5 9"/>
<dbReference type="AlphaFoldDB" id="A0A4R1HFV1"/>
<evidence type="ECO:0000256" key="5">
    <source>
        <dbReference type="ARBA" id="ARBA00012927"/>
    </source>
</evidence>
<proteinExistence type="inferred from homology"/>
<reference evidence="10 11" key="1">
    <citation type="submission" date="2019-03" db="EMBL/GenBank/DDBJ databases">
        <title>Genomic Encyclopedia of Type Strains, Phase IV (KMG-IV): sequencing the most valuable type-strain genomes for metagenomic binning, comparative biology and taxonomic classification.</title>
        <authorList>
            <person name="Goeker M."/>
        </authorList>
    </citation>
    <scope>NUCLEOTIDE SEQUENCE [LARGE SCALE GENOMIC DNA]</scope>
    <source>
        <strain evidence="10 11">DSM 101</strain>
    </source>
</reference>
<keyword evidence="11" id="KW-1185">Reference proteome</keyword>
<evidence type="ECO:0000256" key="2">
    <source>
        <dbReference type="ARBA" id="ARBA00002713"/>
    </source>
</evidence>
<evidence type="ECO:0000256" key="4">
    <source>
        <dbReference type="ARBA" id="ARBA00007389"/>
    </source>
</evidence>
<comment type="pathway">
    <text evidence="3 9">Carbohydrate metabolism; pentose and glucuronate interconversion.</text>
</comment>
<accession>A0A4R1HFV1</accession>
<dbReference type="NCBIfam" id="NF003027">
    <property type="entry name" value="PRK03906.1"/>
    <property type="match status" value="1"/>
</dbReference>
<name>A0A4R1HFV1_ANCAQ</name>
<comment type="caution">
    <text evidence="10">The sequence shown here is derived from an EMBL/GenBank/DDBJ whole genome shotgun (WGS) entry which is preliminary data.</text>
</comment>
<dbReference type="PANTHER" id="PTHR30387">
    <property type="entry name" value="MANNONATE DEHYDRATASE"/>
    <property type="match status" value="1"/>
</dbReference>
<comment type="function">
    <text evidence="2 9">Catalyzes the dehydration of D-mannonate.</text>
</comment>
<dbReference type="NCBIfam" id="TIGR00695">
    <property type="entry name" value="uxuA"/>
    <property type="match status" value="1"/>
</dbReference>
<evidence type="ECO:0000256" key="1">
    <source>
        <dbReference type="ARBA" id="ARBA00001794"/>
    </source>
</evidence>
<evidence type="ECO:0000256" key="9">
    <source>
        <dbReference type="HAMAP-Rule" id="MF_00106"/>
    </source>
</evidence>
<dbReference type="Pfam" id="PF03786">
    <property type="entry name" value="UxuA"/>
    <property type="match status" value="1"/>
</dbReference>
<dbReference type="HAMAP" id="MF_00106">
    <property type="entry name" value="UxuA"/>
    <property type="match status" value="1"/>
</dbReference>
<protein>
    <recommendedName>
        <fullName evidence="5 9">Mannonate dehydratase</fullName>
        <ecNumber evidence="5 9">4.2.1.8</ecNumber>
    </recommendedName>
    <alternativeName>
        <fullName evidence="9">D-mannonate hydro-lyase</fullName>
    </alternativeName>
</protein>
<organism evidence="10 11">
    <name type="scientific">Ancylobacter aquaticus</name>
    <dbReference type="NCBI Taxonomy" id="100"/>
    <lineage>
        <taxon>Bacteria</taxon>
        <taxon>Pseudomonadati</taxon>
        <taxon>Pseudomonadota</taxon>
        <taxon>Alphaproteobacteria</taxon>
        <taxon>Hyphomicrobiales</taxon>
        <taxon>Xanthobacteraceae</taxon>
        <taxon>Ancylobacter</taxon>
    </lineage>
</organism>
<dbReference type="PANTHER" id="PTHR30387:SF2">
    <property type="entry name" value="MANNONATE DEHYDRATASE"/>
    <property type="match status" value="1"/>
</dbReference>
<dbReference type="InterPro" id="IPR004628">
    <property type="entry name" value="Man_deHydtase"/>
</dbReference>
<comment type="catalytic activity">
    <reaction evidence="1 9">
        <text>D-mannonate = 2-dehydro-3-deoxy-D-gluconate + H2O</text>
        <dbReference type="Rhea" id="RHEA:20097"/>
        <dbReference type="ChEBI" id="CHEBI:15377"/>
        <dbReference type="ChEBI" id="CHEBI:17767"/>
        <dbReference type="ChEBI" id="CHEBI:57990"/>
        <dbReference type="EC" id="4.2.1.8"/>
    </reaction>
</comment>
<dbReference type="GO" id="GO:0030145">
    <property type="term" value="F:manganese ion binding"/>
    <property type="evidence" value="ECO:0007669"/>
    <property type="project" value="TreeGrafter"/>
</dbReference>
<dbReference type="PIRSF" id="PIRSF016049">
    <property type="entry name" value="Man_dehyd"/>
    <property type="match status" value="1"/>
</dbReference>
<dbReference type="GO" id="GO:0008198">
    <property type="term" value="F:ferrous iron binding"/>
    <property type="evidence" value="ECO:0007669"/>
    <property type="project" value="TreeGrafter"/>
</dbReference>